<keyword evidence="4" id="KW-1185">Reference proteome</keyword>
<sequence length="568" mass="61885">MDLRKTLIFVAAFALTACASVPAPKRGATAAQPLATHKVTQPPADEDALAQMLAGEFALGDANLPDAARRYAAAAALSDDPSVAAQATRLALAAKDYKLARETLTRWRALRPGDSGVVQTDAALALVEGDTEAAFRALDSLNAQPQGQGWRLIGQVLLGATDKEAAGKLLERLAMPSALAAANEETWVALSQLAYKLERKAYARQLADAAVKKFGGSKAYSWSAQLAGEEGDKMRARMQYAEAIKRSPKDIRLRAAYAILLGEEGDNPAAARVLAEGPQDEYTYAARAAYVARSRDKALIQALYDELKNKPADERVARAELLGQLAEMLEQKSTALTWYQQVRDDDEHWFESQVRVAVLLQDQGKHDAALAITHELQARAGDEPKKLGDAYLLEAELVDDASSEAALAVYSRGLNVLPDDTRLIYARALRYANDGRTAEAERDLRRVLELKPADVDAMNALGYTLADANQKLEEAYTLIQAALKAKPEEPAVIDSLGWVQFRRGHLAEAETALRRAYEKQPDAEIASHLGEVLWHRGNKDEAKTILEAGRKKDAKNKSLLDTLKRLGL</sequence>
<evidence type="ECO:0000256" key="2">
    <source>
        <dbReference type="SAM" id="SignalP"/>
    </source>
</evidence>
<dbReference type="InterPro" id="IPR019734">
    <property type="entry name" value="TPR_rpt"/>
</dbReference>
<organism evidence="3 4">
    <name type="scientific">Tahibacter soli</name>
    <dbReference type="NCBI Taxonomy" id="2983605"/>
    <lineage>
        <taxon>Bacteria</taxon>
        <taxon>Pseudomonadati</taxon>
        <taxon>Pseudomonadota</taxon>
        <taxon>Gammaproteobacteria</taxon>
        <taxon>Lysobacterales</taxon>
        <taxon>Rhodanobacteraceae</taxon>
        <taxon>Tahibacter</taxon>
    </lineage>
</organism>
<accession>A0A9X3YHW9</accession>
<feature type="chain" id="PRO_5040842479" evidence="2">
    <location>
        <begin position="20"/>
        <end position="568"/>
    </location>
</feature>
<dbReference type="RefSeq" id="WP_263542722.1">
    <property type="nucleotide sequence ID" value="NZ_JAOVZO020000003.1"/>
</dbReference>
<dbReference type="AlphaFoldDB" id="A0A9X3YHW9"/>
<evidence type="ECO:0000256" key="1">
    <source>
        <dbReference type="PROSITE-ProRule" id="PRU00339"/>
    </source>
</evidence>
<feature type="repeat" description="TPR" evidence="1">
    <location>
        <begin position="421"/>
        <end position="454"/>
    </location>
</feature>
<dbReference type="EMBL" id="JAOVZO020000003">
    <property type="protein sequence ID" value="MDC8011500.1"/>
    <property type="molecule type" value="Genomic_DNA"/>
</dbReference>
<dbReference type="PROSITE" id="PS50005">
    <property type="entry name" value="TPR"/>
    <property type="match status" value="1"/>
</dbReference>
<protein>
    <submittedName>
        <fullName evidence="3">Tetratricopeptide repeat protein</fullName>
    </submittedName>
</protein>
<dbReference type="SMART" id="SM00028">
    <property type="entry name" value="TPR"/>
    <property type="match status" value="3"/>
</dbReference>
<keyword evidence="1" id="KW-0802">TPR repeat</keyword>
<dbReference type="Gene3D" id="1.25.40.10">
    <property type="entry name" value="Tetratricopeptide repeat domain"/>
    <property type="match status" value="2"/>
</dbReference>
<proteinExistence type="predicted"/>
<dbReference type="PROSITE" id="PS51257">
    <property type="entry name" value="PROKAR_LIPOPROTEIN"/>
    <property type="match status" value="1"/>
</dbReference>
<dbReference type="InterPro" id="IPR011990">
    <property type="entry name" value="TPR-like_helical_dom_sf"/>
</dbReference>
<dbReference type="Pfam" id="PF13432">
    <property type="entry name" value="TPR_16"/>
    <property type="match status" value="2"/>
</dbReference>
<dbReference type="PANTHER" id="PTHR44809">
    <property type="match status" value="1"/>
</dbReference>
<dbReference type="Proteomes" id="UP001139971">
    <property type="component" value="Unassembled WGS sequence"/>
</dbReference>
<evidence type="ECO:0000313" key="4">
    <source>
        <dbReference type="Proteomes" id="UP001139971"/>
    </source>
</evidence>
<dbReference type="SUPFAM" id="SSF48452">
    <property type="entry name" value="TPR-like"/>
    <property type="match status" value="3"/>
</dbReference>
<gene>
    <name evidence="3" type="ORF">OD750_002940</name>
</gene>
<keyword evidence="2" id="KW-0732">Signal</keyword>
<name>A0A9X3YHW9_9GAMM</name>
<dbReference type="InterPro" id="IPR052943">
    <property type="entry name" value="TMTC_O-mannosyl-trnsfr"/>
</dbReference>
<reference evidence="3" key="1">
    <citation type="submission" date="2023-02" db="EMBL/GenBank/DDBJ databases">
        <title>Tahibacter soli sp. nov. isolated from soil.</title>
        <authorList>
            <person name="Baek J.H."/>
            <person name="Lee J.K."/>
            <person name="Choi D.G."/>
            <person name="Jeon C.O."/>
        </authorList>
    </citation>
    <scope>NUCLEOTIDE SEQUENCE</scope>
    <source>
        <strain evidence="3">BL</strain>
    </source>
</reference>
<dbReference type="PANTHER" id="PTHR44809:SF1">
    <property type="entry name" value="PROTEIN O-MANNOSYL-TRANSFERASE TMTC1"/>
    <property type="match status" value="1"/>
</dbReference>
<comment type="caution">
    <text evidence="3">The sequence shown here is derived from an EMBL/GenBank/DDBJ whole genome shotgun (WGS) entry which is preliminary data.</text>
</comment>
<evidence type="ECO:0000313" key="3">
    <source>
        <dbReference type="EMBL" id="MDC8011500.1"/>
    </source>
</evidence>
<feature type="signal peptide" evidence="2">
    <location>
        <begin position="1"/>
        <end position="19"/>
    </location>
</feature>